<evidence type="ECO:0000256" key="1">
    <source>
        <dbReference type="SAM" id="MobiDB-lite"/>
    </source>
</evidence>
<gene>
    <name evidence="3" type="ORF">CHILSU_LOCUS4557</name>
</gene>
<accession>A0ABN8AY98</accession>
<keyword evidence="2" id="KW-0732">Signal</keyword>
<feature type="region of interest" description="Disordered" evidence="1">
    <location>
        <begin position="89"/>
        <end position="149"/>
    </location>
</feature>
<dbReference type="Proteomes" id="UP001153292">
    <property type="component" value="Chromosome 19"/>
</dbReference>
<evidence type="ECO:0000313" key="3">
    <source>
        <dbReference type="EMBL" id="CAH0401334.1"/>
    </source>
</evidence>
<proteinExistence type="predicted"/>
<dbReference type="EMBL" id="OU963912">
    <property type="protein sequence ID" value="CAH0401334.1"/>
    <property type="molecule type" value="Genomic_DNA"/>
</dbReference>
<keyword evidence="4" id="KW-1185">Reference proteome</keyword>
<protein>
    <submittedName>
        <fullName evidence="3">Uncharacterized protein</fullName>
    </submittedName>
</protein>
<reference evidence="3" key="1">
    <citation type="submission" date="2021-12" db="EMBL/GenBank/DDBJ databases">
        <authorList>
            <person name="King R."/>
        </authorList>
    </citation>
    <scope>NUCLEOTIDE SEQUENCE</scope>
</reference>
<sequence length="149" mass="15535">MKAALIFLAVVVTMASAAGVRKNYNPSGVNFVDNSPPINGNGGVTNNYNPSGVNFVDNSPPINGNGGVKVVDNNPDDGQQVHIVDNVDPLFNQPHKPEGSYEPIDIGPAIVEPQQGCSNGGYEPIGTGPAYVGNDRPKQFPNPLARGGK</sequence>
<organism evidence="3 4">
    <name type="scientific">Chilo suppressalis</name>
    <name type="common">Asiatic rice borer moth</name>
    <dbReference type="NCBI Taxonomy" id="168631"/>
    <lineage>
        <taxon>Eukaryota</taxon>
        <taxon>Metazoa</taxon>
        <taxon>Ecdysozoa</taxon>
        <taxon>Arthropoda</taxon>
        <taxon>Hexapoda</taxon>
        <taxon>Insecta</taxon>
        <taxon>Pterygota</taxon>
        <taxon>Neoptera</taxon>
        <taxon>Endopterygota</taxon>
        <taxon>Lepidoptera</taxon>
        <taxon>Glossata</taxon>
        <taxon>Ditrysia</taxon>
        <taxon>Pyraloidea</taxon>
        <taxon>Crambidae</taxon>
        <taxon>Crambinae</taxon>
        <taxon>Chilo</taxon>
    </lineage>
</organism>
<feature type="signal peptide" evidence="2">
    <location>
        <begin position="1"/>
        <end position="17"/>
    </location>
</feature>
<evidence type="ECO:0000256" key="2">
    <source>
        <dbReference type="SAM" id="SignalP"/>
    </source>
</evidence>
<feature type="chain" id="PRO_5045155048" evidence="2">
    <location>
        <begin position="18"/>
        <end position="149"/>
    </location>
</feature>
<name>A0ABN8AY98_CHISP</name>
<evidence type="ECO:0000313" key="4">
    <source>
        <dbReference type="Proteomes" id="UP001153292"/>
    </source>
</evidence>